<accession>A0ABV4P4A5</accession>
<keyword evidence="2" id="KW-0812">Transmembrane</keyword>
<evidence type="ECO:0000256" key="3">
    <source>
        <dbReference type="ARBA" id="ARBA00022989"/>
    </source>
</evidence>
<reference evidence="7 8" key="1">
    <citation type="submission" date="2024-08" db="EMBL/GenBank/DDBJ databases">
        <authorList>
            <person name="Ishaq N."/>
        </authorList>
    </citation>
    <scope>NUCLEOTIDE SEQUENCE [LARGE SCALE GENOMIC DNA]</scope>
    <source>
        <strain evidence="7 8">DSM 18651</strain>
    </source>
</reference>
<gene>
    <name evidence="7" type="ORF">ACCI49_17995</name>
</gene>
<proteinExistence type="predicted"/>
<dbReference type="RefSeq" id="WP_371840535.1">
    <property type="nucleotide sequence ID" value="NZ_JBGMEK010000055.1"/>
</dbReference>
<protein>
    <submittedName>
        <fullName evidence="7">Type IV pili methyl-accepting chemotaxis transducer N-terminal domain-containing protein</fullName>
    </submittedName>
</protein>
<evidence type="ECO:0000256" key="4">
    <source>
        <dbReference type="ARBA" id="ARBA00023136"/>
    </source>
</evidence>
<evidence type="ECO:0000256" key="2">
    <source>
        <dbReference type="ARBA" id="ARBA00022692"/>
    </source>
</evidence>
<keyword evidence="3" id="KW-1133">Transmembrane helix</keyword>
<dbReference type="InterPro" id="IPR042295">
    <property type="entry name" value="NarX-like_N_sf"/>
</dbReference>
<evidence type="ECO:0000259" key="6">
    <source>
        <dbReference type="Pfam" id="PF13675"/>
    </source>
</evidence>
<sequence length="261" mass="30074">MKLSALFFLLIISLDVSAFTMGDAINLAGRQRMLSQRIAQTYILRGIQPEAERHEKIFSRSIQEFKQNHEKLSNFQDAEKIKGQLIKVQKEWEAFEQITRQPVSKESATELFERSNTLLSSAHTYVIKLQQLAQHNSAELINIAGRQRMLSQRIAKNYAAKLWEVSPDSSQNGLQQDLTEYSNRLNQLLDSPLNTPEITHNLRKAQDHLNYANRGFEGEMKISEKRQIQVITGTTDLMLRTMNVITKQYAELLDSRELLLN</sequence>
<organism evidence="7 8">
    <name type="scientific">Microbulbifer epialgicus</name>
    <dbReference type="NCBI Taxonomy" id="393907"/>
    <lineage>
        <taxon>Bacteria</taxon>
        <taxon>Pseudomonadati</taxon>
        <taxon>Pseudomonadota</taxon>
        <taxon>Gammaproteobacteria</taxon>
        <taxon>Cellvibrionales</taxon>
        <taxon>Microbulbiferaceae</taxon>
        <taxon>Microbulbifer</taxon>
    </lineage>
</organism>
<feature type="domain" description="NarX-like N-terminal" evidence="6">
    <location>
        <begin position="134"/>
        <end position="205"/>
    </location>
</feature>
<evidence type="ECO:0000256" key="1">
    <source>
        <dbReference type="ARBA" id="ARBA00004141"/>
    </source>
</evidence>
<feature type="chain" id="PRO_5046278861" evidence="5">
    <location>
        <begin position="19"/>
        <end position="261"/>
    </location>
</feature>
<dbReference type="Pfam" id="PF13675">
    <property type="entry name" value="PilJ"/>
    <property type="match status" value="2"/>
</dbReference>
<comment type="caution">
    <text evidence="7">The sequence shown here is derived from an EMBL/GenBank/DDBJ whole genome shotgun (WGS) entry which is preliminary data.</text>
</comment>
<keyword evidence="4" id="KW-0472">Membrane</keyword>
<keyword evidence="5" id="KW-0732">Signal</keyword>
<feature type="domain" description="NarX-like N-terminal" evidence="6">
    <location>
        <begin position="22"/>
        <end position="107"/>
    </location>
</feature>
<evidence type="ECO:0000256" key="5">
    <source>
        <dbReference type="SAM" id="SignalP"/>
    </source>
</evidence>
<dbReference type="EMBL" id="JBGMEK010000055">
    <property type="protein sequence ID" value="MFA0812809.1"/>
    <property type="molecule type" value="Genomic_DNA"/>
</dbReference>
<keyword evidence="8" id="KW-1185">Reference proteome</keyword>
<name>A0ABV4P4A5_9GAMM</name>
<feature type="signal peptide" evidence="5">
    <location>
        <begin position="1"/>
        <end position="18"/>
    </location>
</feature>
<dbReference type="Proteomes" id="UP001569428">
    <property type="component" value="Unassembled WGS sequence"/>
</dbReference>
<dbReference type="Gene3D" id="1.20.120.960">
    <property type="entry name" value="Histidine kinase NarX, sensor domain"/>
    <property type="match status" value="1"/>
</dbReference>
<comment type="subcellular location">
    <subcellularLocation>
        <location evidence="1">Membrane</location>
        <topology evidence="1">Multi-pass membrane protein</topology>
    </subcellularLocation>
</comment>
<evidence type="ECO:0000313" key="7">
    <source>
        <dbReference type="EMBL" id="MFA0812809.1"/>
    </source>
</evidence>
<evidence type="ECO:0000313" key="8">
    <source>
        <dbReference type="Proteomes" id="UP001569428"/>
    </source>
</evidence>
<dbReference type="InterPro" id="IPR029095">
    <property type="entry name" value="NarX-like_N"/>
</dbReference>